<organism evidence="2 3">
    <name type="scientific">Gonium pectorale</name>
    <name type="common">Green alga</name>
    <dbReference type="NCBI Taxonomy" id="33097"/>
    <lineage>
        <taxon>Eukaryota</taxon>
        <taxon>Viridiplantae</taxon>
        <taxon>Chlorophyta</taxon>
        <taxon>core chlorophytes</taxon>
        <taxon>Chlorophyceae</taxon>
        <taxon>CS clade</taxon>
        <taxon>Chlamydomonadales</taxon>
        <taxon>Volvocaceae</taxon>
        <taxon>Gonium</taxon>
    </lineage>
</organism>
<dbReference type="AlphaFoldDB" id="A0A150GHS8"/>
<feature type="domain" description="Protein kinase" evidence="1">
    <location>
        <begin position="105"/>
        <end position="370"/>
    </location>
</feature>
<dbReference type="GO" id="GO:0005524">
    <property type="term" value="F:ATP binding"/>
    <property type="evidence" value="ECO:0007669"/>
    <property type="project" value="InterPro"/>
</dbReference>
<dbReference type="Pfam" id="PF07714">
    <property type="entry name" value="PK_Tyr_Ser-Thr"/>
    <property type="match status" value="1"/>
</dbReference>
<reference evidence="3" key="1">
    <citation type="journal article" date="2016" name="Nat. Commun.">
        <title>The Gonium pectorale genome demonstrates co-option of cell cycle regulation during the evolution of multicellularity.</title>
        <authorList>
            <person name="Hanschen E.R."/>
            <person name="Marriage T.N."/>
            <person name="Ferris P.J."/>
            <person name="Hamaji T."/>
            <person name="Toyoda A."/>
            <person name="Fujiyama A."/>
            <person name="Neme R."/>
            <person name="Noguchi H."/>
            <person name="Minakuchi Y."/>
            <person name="Suzuki M."/>
            <person name="Kawai-Toyooka H."/>
            <person name="Smith D.R."/>
            <person name="Sparks H."/>
            <person name="Anderson J."/>
            <person name="Bakaric R."/>
            <person name="Luria V."/>
            <person name="Karger A."/>
            <person name="Kirschner M.W."/>
            <person name="Durand P.M."/>
            <person name="Michod R.E."/>
            <person name="Nozaki H."/>
            <person name="Olson B.J."/>
        </authorList>
    </citation>
    <scope>NUCLEOTIDE SEQUENCE [LARGE SCALE GENOMIC DNA]</scope>
    <source>
        <strain evidence="3">NIES-2863</strain>
    </source>
</reference>
<dbReference type="SUPFAM" id="SSF56112">
    <property type="entry name" value="Protein kinase-like (PK-like)"/>
    <property type="match status" value="1"/>
</dbReference>
<evidence type="ECO:0000313" key="2">
    <source>
        <dbReference type="EMBL" id="KXZ49349.1"/>
    </source>
</evidence>
<dbReference type="Gene3D" id="3.30.200.20">
    <property type="entry name" value="Phosphorylase Kinase, domain 1"/>
    <property type="match status" value="1"/>
</dbReference>
<dbReference type="PANTHER" id="PTHR44329:SF214">
    <property type="entry name" value="PROTEIN KINASE DOMAIN-CONTAINING PROTEIN"/>
    <property type="match status" value="1"/>
</dbReference>
<dbReference type="Proteomes" id="UP000075714">
    <property type="component" value="Unassembled WGS sequence"/>
</dbReference>
<dbReference type="EMBL" id="LSYV01000023">
    <property type="protein sequence ID" value="KXZ49349.1"/>
    <property type="molecule type" value="Genomic_DNA"/>
</dbReference>
<dbReference type="PROSITE" id="PS50011">
    <property type="entry name" value="PROTEIN_KINASE_DOM"/>
    <property type="match status" value="1"/>
</dbReference>
<dbReference type="InterPro" id="IPR000719">
    <property type="entry name" value="Prot_kinase_dom"/>
</dbReference>
<gene>
    <name evidence="2" type="ORF">GPECTOR_22g943</name>
</gene>
<dbReference type="InterPro" id="IPR001245">
    <property type="entry name" value="Ser-Thr/Tyr_kinase_cat_dom"/>
</dbReference>
<proteinExistence type="predicted"/>
<sequence>MCRGLPAAPSPVASAGAIAGGTARDRVSHGGEGYGGGIGDADGGARGELAPASAACGVVAAIGGAGSGGGGSAAPTPPPEEGAEARLARAGLELLDFASEIQPALHPGRLLGCGSDNRVYLATLRGVPVAVKVVDAGNAGARAALLQEGLTLASLRHVSGCSRVVQVLGACWDEGLAGSRGQTWAALILELCEGESLLVRLHGAQRGVPLTLPQVLQISHDVAEGLAQLHAYGLVHLGLSPSKVLLDASGRRAKIGVSAGPPYKVRRKESLPPSYVAPEAFADGPVTPAPDIYSLGCLMYEMLTGRVPFEELISCPHSGAAAIALHAVHQGRRPALPSWLPARLAALIRECWNAQPAERPSAQEARGLRQ</sequence>
<protein>
    <recommendedName>
        <fullName evidence="1">Protein kinase domain-containing protein</fullName>
    </recommendedName>
</protein>
<dbReference type="PANTHER" id="PTHR44329">
    <property type="entry name" value="SERINE/THREONINE-PROTEIN KINASE TNNI3K-RELATED"/>
    <property type="match status" value="1"/>
</dbReference>
<accession>A0A150GHS8</accession>
<keyword evidence="3" id="KW-1185">Reference proteome</keyword>
<dbReference type="InterPro" id="IPR011009">
    <property type="entry name" value="Kinase-like_dom_sf"/>
</dbReference>
<dbReference type="GO" id="GO:0004674">
    <property type="term" value="F:protein serine/threonine kinase activity"/>
    <property type="evidence" value="ECO:0007669"/>
    <property type="project" value="TreeGrafter"/>
</dbReference>
<evidence type="ECO:0000259" key="1">
    <source>
        <dbReference type="PROSITE" id="PS50011"/>
    </source>
</evidence>
<dbReference type="STRING" id="33097.A0A150GHS8"/>
<dbReference type="InterPro" id="IPR051681">
    <property type="entry name" value="Ser/Thr_Kinases-Pseudokinases"/>
</dbReference>
<dbReference type="Gene3D" id="1.10.510.10">
    <property type="entry name" value="Transferase(Phosphotransferase) domain 1"/>
    <property type="match status" value="1"/>
</dbReference>
<evidence type="ECO:0000313" key="3">
    <source>
        <dbReference type="Proteomes" id="UP000075714"/>
    </source>
</evidence>
<comment type="caution">
    <text evidence="2">The sequence shown here is derived from an EMBL/GenBank/DDBJ whole genome shotgun (WGS) entry which is preliminary data.</text>
</comment>
<dbReference type="OrthoDB" id="536504at2759"/>
<name>A0A150GHS8_GONPE</name>